<dbReference type="GO" id="GO:0005737">
    <property type="term" value="C:cytoplasm"/>
    <property type="evidence" value="ECO:0007669"/>
    <property type="project" value="UniProtKB-SubCell"/>
</dbReference>
<comment type="caution">
    <text evidence="13">The sequence shown here is derived from an EMBL/GenBank/DDBJ whole genome shotgun (WGS) entry which is preliminary data.</text>
</comment>
<comment type="catalytic activity">
    <reaction evidence="9 10">
        <text>UDP-N-acetyl-alpha-D-muramoyl-L-alanine + D-glutamate + ATP = UDP-N-acetyl-alpha-D-muramoyl-L-alanyl-D-glutamate + ADP + phosphate + H(+)</text>
        <dbReference type="Rhea" id="RHEA:16429"/>
        <dbReference type="ChEBI" id="CHEBI:15378"/>
        <dbReference type="ChEBI" id="CHEBI:29986"/>
        <dbReference type="ChEBI" id="CHEBI:30616"/>
        <dbReference type="ChEBI" id="CHEBI:43474"/>
        <dbReference type="ChEBI" id="CHEBI:83898"/>
        <dbReference type="ChEBI" id="CHEBI:83900"/>
        <dbReference type="ChEBI" id="CHEBI:456216"/>
        <dbReference type="EC" id="6.3.2.9"/>
    </reaction>
</comment>
<keyword evidence="8 9" id="KW-0131">Cell cycle</keyword>
<dbReference type="GO" id="GO:0008764">
    <property type="term" value="F:UDP-N-acetylmuramoylalanine-D-glutamate ligase activity"/>
    <property type="evidence" value="ECO:0007669"/>
    <property type="project" value="UniProtKB-UniRule"/>
</dbReference>
<keyword evidence="14" id="KW-1185">Reference proteome</keyword>
<dbReference type="SUPFAM" id="SSF53244">
    <property type="entry name" value="MurD-like peptide ligases, peptide-binding domain"/>
    <property type="match status" value="1"/>
</dbReference>
<dbReference type="Pfam" id="PF08245">
    <property type="entry name" value="Mur_ligase_M"/>
    <property type="match status" value="1"/>
</dbReference>
<dbReference type="PANTHER" id="PTHR43692">
    <property type="entry name" value="UDP-N-ACETYLMURAMOYLALANINE--D-GLUTAMATE LIGASE"/>
    <property type="match status" value="1"/>
</dbReference>
<evidence type="ECO:0000256" key="9">
    <source>
        <dbReference type="HAMAP-Rule" id="MF_00639"/>
    </source>
</evidence>
<organism evidence="13 14">
    <name type="scientific">Longimonas halophila</name>
    <dbReference type="NCBI Taxonomy" id="1469170"/>
    <lineage>
        <taxon>Bacteria</taxon>
        <taxon>Pseudomonadati</taxon>
        <taxon>Rhodothermota</taxon>
        <taxon>Rhodothermia</taxon>
        <taxon>Rhodothermales</taxon>
        <taxon>Salisaetaceae</taxon>
        <taxon>Longimonas</taxon>
    </lineage>
</organism>
<dbReference type="InterPro" id="IPR005762">
    <property type="entry name" value="MurD"/>
</dbReference>
<dbReference type="Pfam" id="PF21377">
    <property type="entry name" value="MurD_N"/>
    <property type="match status" value="1"/>
</dbReference>
<protein>
    <recommendedName>
        <fullName evidence="9 10">UDP-N-acetylmuramoylalanine--D-glutamate ligase</fullName>
        <ecNumber evidence="9 10">6.3.2.9</ecNumber>
    </recommendedName>
    <alternativeName>
        <fullName evidence="9">D-glutamic acid-adding enzyme</fullName>
    </alternativeName>
    <alternativeName>
        <fullName evidence="9">UDP-N-acetylmuramoyl-L-alanyl-D-glutamate synthetase</fullName>
    </alternativeName>
</protein>
<reference evidence="13 14" key="1">
    <citation type="submission" date="2017-10" db="EMBL/GenBank/DDBJ databases">
        <title>Draft genome of Longimonas halophila.</title>
        <authorList>
            <person name="Goh K.M."/>
            <person name="Shamsir M.S."/>
            <person name="Lim S.W."/>
        </authorList>
    </citation>
    <scope>NUCLEOTIDE SEQUENCE [LARGE SCALE GENOMIC DNA]</scope>
    <source>
        <strain evidence="13 14">KCTC 42399</strain>
    </source>
</reference>
<evidence type="ECO:0000256" key="5">
    <source>
        <dbReference type="ARBA" id="ARBA00022618"/>
    </source>
</evidence>
<feature type="domain" description="Mur ligase central" evidence="12">
    <location>
        <begin position="112"/>
        <end position="302"/>
    </location>
</feature>
<keyword evidence="9 10" id="KW-0133">Cell shape</keyword>
<name>A0A2H3NM97_9BACT</name>
<evidence type="ECO:0000256" key="3">
    <source>
        <dbReference type="ARBA" id="ARBA00022490"/>
    </source>
</evidence>
<comment type="similarity">
    <text evidence="9">Belongs to the MurCDEF family.</text>
</comment>
<keyword evidence="9 10" id="KW-0573">Peptidoglycan synthesis</keyword>
<keyword evidence="5 9" id="KW-0132">Cell division</keyword>
<dbReference type="SUPFAM" id="SSF51984">
    <property type="entry name" value="MurCD N-terminal domain"/>
    <property type="match status" value="1"/>
</dbReference>
<keyword evidence="3 9" id="KW-0963">Cytoplasm</keyword>
<keyword evidence="9 10" id="KW-0961">Cell wall biogenesis/degradation</keyword>
<evidence type="ECO:0000313" key="13">
    <source>
        <dbReference type="EMBL" id="PEN05756.1"/>
    </source>
</evidence>
<dbReference type="PANTHER" id="PTHR43692:SF1">
    <property type="entry name" value="UDP-N-ACETYLMURAMOYLALANINE--D-GLUTAMATE LIGASE"/>
    <property type="match status" value="1"/>
</dbReference>
<dbReference type="GO" id="GO:0005524">
    <property type="term" value="F:ATP binding"/>
    <property type="evidence" value="ECO:0007669"/>
    <property type="project" value="UniProtKB-UniRule"/>
</dbReference>
<dbReference type="InterPro" id="IPR036565">
    <property type="entry name" value="Mur-like_cat_sf"/>
</dbReference>
<dbReference type="Gene3D" id="3.40.50.720">
    <property type="entry name" value="NAD(P)-binding Rossmann-like Domain"/>
    <property type="match status" value="1"/>
</dbReference>
<dbReference type="Proteomes" id="UP000221024">
    <property type="component" value="Unassembled WGS sequence"/>
</dbReference>
<comment type="subcellular location">
    <subcellularLocation>
        <location evidence="1 9 10">Cytoplasm</location>
    </subcellularLocation>
</comment>
<dbReference type="InterPro" id="IPR013221">
    <property type="entry name" value="Mur_ligase_cen"/>
</dbReference>
<dbReference type="GO" id="GO:0009252">
    <property type="term" value="P:peptidoglycan biosynthetic process"/>
    <property type="evidence" value="ECO:0007669"/>
    <property type="project" value="UniProtKB-UniRule"/>
</dbReference>
<dbReference type="InterPro" id="IPR004101">
    <property type="entry name" value="Mur_ligase_C"/>
</dbReference>
<evidence type="ECO:0000313" key="14">
    <source>
        <dbReference type="Proteomes" id="UP000221024"/>
    </source>
</evidence>
<evidence type="ECO:0000256" key="1">
    <source>
        <dbReference type="ARBA" id="ARBA00004496"/>
    </source>
</evidence>
<dbReference type="GO" id="GO:0071555">
    <property type="term" value="P:cell wall organization"/>
    <property type="evidence" value="ECO:0007669"/>
    <property type="project" value="UniProtKB-KW"/>
</dbReference>
<dbReference type="HAMAP" id="MF_00639">
    <property type="entry name" value="MurD"/>
    <property type="match status" value="1"/>
</dbReference>
<evidence type="ECO:0000256" key="2">
    <source>
        <dbReference type="ARBA" id="ARBA00004752"/>
    </source>
</evidence>
<feature type="binding site" evidence="9">
    <location>
        <begin position="114"/>
        <end position="120"/>
    </location>
    <ligand>
        <name>ATP</name>
        <dbReference type="ChEBI" id="CHEBI:30616"/>
    </ligand>
</feature>
<dbReference type="EMBL" id="PDEP01000011">
    <property type="protein sequence ID" value="PEN05756.1"/>
    <property type="molecule type" value="Genomic_DNA"/>
</dbReference>
<keyword evidence="7 9" id="KW-0067">ATP-binding</keyword>
<keyword evidence="4 9" id="KW-0436">Ligase</keyword>
<evidence type="ECO:0000256" key="8">
    <source>
        <dbReference type="ARBA" id="ARBA00023306"/>
    </source>
</evidence>
<evidence type="ECO:0000256" key="10">
    <source>
        <dbReference type="RuleBase" id="RU003664"/>
    </source>
</evidence>
<dbReference type="Pfam" id="PF02875">
    <property type="entry name" value="Mur_ligase_C"/>
    <property type="match status" value="1"/>
</dbReference>
<feature type="domain" description="Mur ligase C-terminal" evidence="11">
    <location>
        <begin position="325"/>
        <end position="438"/>
    </location>
</feature>
<dbReference type="GO" id="GO:0008360">
    <property type="term" value="P:regulation of cell shape"/>
    <property type="evidence" value="ECO:0007669"/>
    <property type="project" value="UniProtKB-KW"/>
</dbReference>
<evidence type="ECO:0000259" key="11">
    <source>
        <dbReference type="Pfam" id="PF02875"/>
    </source>
</evidence>
<comment type="function">
    <text evidence="9 10">Cell wall formation. Catalyzes the addition of glutamate to the nucleotide precursor UDP-N-acetylmuramoyl-L-alanine (UMA).</text>
</comment>
<dbReference type="EC" id="6.3.2.9" evidence="9 10"/>
<dbReference type="OrthoDB" id="9809796at2"/>
<accession>A0A2H3NM97</accession>
<dbReference type="GO" id="GO:0051301">
    <property type="term" value="P:cell division"/>
    <property type="evidence" value="ECO:0007669"/>
    <property type="project" value="UniProtKB-KW"/>
</dbReference>
<keyword evidence="6 9" id="KW-0547">Nucleotide-binding</keyword>
<dbReference type="RefSeq" id="WP_098062818.1">
    <property type="nucleotide sequence ID" value="NZ_PDEP01000011.1"/>
</dbReference>
<evidence type="ECO:0000256" key="6">
    <source>
        <dbReference type="ARBA" id="ARBA00022741"/>
    </source>
</evidence>
<dbReference type="Gene3D" id="3.90.190.20">
    <property type="entry name" value="Mur ligase, C-terminal domain"/>
    <property type="match status" value="1"/>
</dbReference>
<evidence type="ECO:0000259" key="12">
    <source>
        <dbReference type="Pfam" id="PF08245"/>
    </source>
</evidence>
<dbReference type="UniPathway" id="UPA00219"/>
<dbReference type="SUPFAM" id="SSF53623">
    <property type="entry name" value="MurD-like peptide ligases, catalytic domain"/>
    <property type="match status" value="1"/>
</dbReference>
<evidence type="ECO:0000256" key="4">
    <source>
        <dbReference type="ARBA" id="ARBA00022598"/>
    </source>
</evidence>
<evidence type="ECO:0000256" key="7">
    <source>
        <dbReference type="ARBA" id="ARBA00022840"/>
    </source>
</evidence>
<gene>
    <name evidence="9 13" type="primary">murD</name>
    <name evidence="13" type="ORF">CRI93_11670</name>
</gene>
<dbReference type="NCBIfam" id="TIGR01087">
    <property type="entry name" value="murD"/>
    <property type="match status" value="1"/>
</dbReference>
<dbReference type="Gene3D" id="3.40.1190.10">
    <property type="entry name" value="Mur-like, catalytic domain"/>
    <property type="match status" value="1"/>
</dbReference>
<sequence length="461" mass="49319">MPPSLSDKAITIVGGARSGQAALRLLADTGAHLFLSEHGSGDDKLRALLDEQNTAHELGGHTERALDADLMVLSPGVPSDAPVVQQAHERGVRVVSEIEMAAWFCEAPIVAITGTNGKTTTTEWTGHVLRTAWQDAPERAVIVAGNVGVPFSDHARSAGPNDVVVLEVSSFQLDHVDAFRPRVSALLNITPDHLDRYGGSVEAYAASKARIMAQQTAGDTVVYNADNERTVHHVTRTHPPKAADGPALAAFSQTHPPERGIYESDGQLILRQDGTEIPLLATDDVALRGRHNRYNAMAVALIADAMDVPVASIRKGLRTFAGVPHRLESVRTHQDVLYVNDSKATNVEAVGYALESFARPVVLIAGGRDKGNDYAPLKPLVQQGVRAIIALGESADTVARELGPHADTCTWADTMEAAVHTAQHLAHPGDAVLLSPACSSFDMYRNYEERGDVFRAAVQAL</sequence>
<dbReference type="InterPro" id="IPR036615">
    <property type="entry name" value="Mur_ligase_C_dom_sf"/>
</dbReference>
<comment type="pathway">
    <text evidence="2 9 10">Cell wall biogenesis; peptidoglycan biosynthesis.</text>
</comment>
<dbReference type="GO" id="GO:0004326">
    <property type="term" value="F:tetrahydrofolylpolyglutamate synthase activity"/>
    <property type="evidence" value="ECO:0007669"/>
    <property type="project" value="InterPro"/>
</dbReference>
<dbReference type="PROSITE" id="PS01011">
    <property type="entry name" value="FOLYLPOLYGLU_SYNT_1"/>
    <property type="match status" value="1"/>
</dbReference>
<proteinExistence type="inferred from homology"/>
<dbReference type="AlphaFoldDB" id="A0A2H3NM97"/>
<dbReference type="InterPro" id="IPR018109">
    <property type="entry name" value="Folylpolyglutamate_synth_CS"/>
</dbReference>